<dbReference type="Pfam" id="PF10898">
    <property type="entry name" value="DUF2716"/>
    <property type="match status" value="1"/>
</dbReference>
<accession>A0ABW6V9T5</accession>
<reference evidence="1 2" key="1">
    <citation type="submission" date="2024-10" db="EMBL/GenBank/DDBJ databases">
        <title>The Natural Products Discovery Center: Release of the First 8490 Sequenced Strains for Exploring Actinobacteria Biosynthetic Diversity.</title>
        <authorList>
            <person name="Kalkreuter E."/>
            <person name="Kautsar S.A."/>
            <person name="Yang D."/>
            <person name="Bader C.D."/>
            <person name="Teijaro C.N."/>
            <person name="Fluegel L."/>
            <person name="Davis C.M."/>
            <person name="Simpson J.R."/>
            <person name="Lauterbach L."/>
            <person name="Steele A.D."/>
            <person name="Gui C."/>
            <person name="Meng S."/>
            <person name="Li G."/>
            <person name="Viehrig K."/>
            <person name="Ye F."/>
            <person name="Su P."/>
            <person name="Kiefer A.F."/>
            <person name="Nichols A."/>
            <person name="Cepeda A.J."/>
            <person name="Yan W."/>
            <person name="Fan B."/>
            <person name="Jiang Y."/>
            <person name="Adhikari A."/>
            <person name="Zheng C.-J."/>
            <person name="Schuster L."/>
            <person name="Cowan T.M."/>
            <person name="Smanski M.J."/>
            <person name="Chevrette M.G."/>
            <person name="De Carvalho L.P.S."/>
            <person name="Shen B."/>
        </authorList>
    </citation>
    <scope>NUCLEOTIDE SEQUENCE [LARGE SCALE GENOMIC DNA]</scope>
    <source>
        <strain evidence="1 2">NPDC001281</strain>
    </source>
</reference>
<evidence type="ECO:0000313" key="2">
    <source>
        <dbReference type="Proteomes" id="UP001602119"/>
    </source>
</evidence>
<dbReference type="RefSeq" id="WP_218007117.1">
    <property type="nucleotide sequence ID" value="NZ_BBYK01000067.1"/>
</dbReference>
<gene>
    <name evidence="1" type="ORF">ACFY05_23920</name>
</gene>
<dbReference type="InterPro" id="IPR020323">
    <property type="entry name" value="DUF2716"/>
</dbReference>
<name>A0ABW6V9T5_MICFU</name>
<sequence>MTAPAWQEIDMEHYEDFWAPFDAQFRFRPHQYRQPAINEPTPSVTIDLAPIFASKPAQFAAAHDAVNSLGLLAMTRTFAPSQRLLVLDWQHPAWWFWPHRQAADDHPHWPVEIFPDGDYYIFLSEDATTGTFGHPWERTLCIFGAPLINTLAPLLTTWLPTKRARL</sequence>
<dbReference type="Proteomes" id="UP001602119">
    <property type="component" value="Unassembled WGS sequence"/>
</dbReference>
<protein>
    <submittedName>
        <fullName evidence="1">DUF2716 domain-containing protein</fullName>
    </submittedName>
</protein>
<organism evidence="1 2">
    <name type="scientific">Microtetraspora fusca</name>
    <dbReference type="NCBI Taxonomy" id="1997"/>
    <lineage>
        <taxon>Bacteria</taxon>
        <taxon>Bacillati</taxon>
        <taxon>Actinomycetota</taxon>
        <taxon>Actinomycetes</taxon>
        <taxon>Streptosporangiales</taxon>
        <taxon>Streptosporangiaceae</taxon>
        <taxon>Microtetraspora</taxon>
    </lineage>
</organism>
<evidence type="ECO:0000313" key="1">
    <source>
        <dbReference type="EMBL" id="MFF4775905.1"/>
    </source>
</evidence>
<dbReference type="EMBL" id="JBIAXI010000015">
    <property type="protein sequence ID" value="MFF4775905.1"/>
    <property type="molecule type" value="Genomic_DNA"/>
</dbReference>
<proteinExistence type="predicted"/>
<keyword evidence="2" id="KW-1185">Reference proteome</keyword>
<comment type="caution">
    <text evidence="1">The sequence shown here is derived from an EMBL/GenBank/DDBJ whole genome shotgun (WGS) entry which is preliminary data.</text>
</comment>